<feature type="compositionally biased region" description="Polar residues" evidence="1">
    <location>
        <begin position="72"/>
        <end position="82"/>
    </location>
</feature>
<reference evidence="2" key="5">
    <citation type="journal article" date="2021" name="G3 (Bethesda)">
        <title>Aegilops tauschii genome assembly Aet v5.0 features greater sequence contiguity and improved annotation.</title>
        <authorList>
            <person name="Wang L."/>
            <person name="Zhu T."/>
            <person name="Rodriguez J.C."/>
            <person name="Deal K.R."/>
            <person name="Dubcovsky J."/>
            <person name="McGuire P.E."/>
            <person name="Lux T."/>
            <person name="Spannagl M."/>
            <person name="Mayer K.F.X."/>
            <person name="Baldrich P."/>
            <person name="Meyers B.C."/>
            <person name="Huo N."/>
            <person name="Gu Y.Q."/>
            <person name="Zhou H."/>
            <person name="Devos K.M."/>
            <person name="Bennetzen J.L."/>
            <person name="Unver T."/>
            <person name="Budak H."/>
            <person name="Gulick P.J."/>
            <person name="Galiba G."/>
            <person name="Kalapos B."/>
            <person name="Nelson D.R."/>
            <person name="Li P."/>
            <person name="You F.M."/>
            <person name="Luo M.C."/>
            <person name="Dvorak J."/>
        </authorList>
    </citation>
    <scope>NUCLEOTIDE SEQUENCE [LARGE SCALE GENOMIC DNA]</scope>
    <source>
        <strain evidence="2">cv. AL8/78</strain>
    </source>
</reference>
<evidence type="ECO:0000256" key="1">
    <source>
        <dbReference type="SAM" id="MobiDB-lite"/>
    </source>
</evidence>
<sequence length="173" mass="18363">VLSSPPAGAATSPHLPHLLCAATTTTTVGVAGGCTGTETMMGARQEGHVAQVRSQASTHATWKRWPHRGSTRRPSPSVNSARQIAHSEDEHPAGFGEAVAAKETVGSASMAFFLRPLGGGGEWSEDEAERRRRHAHRETRARPRTHTSAHRSDARITTMSEFTGITGAVCSCC</sequence>
<reference evidence="3" key="1">
    <citation type="journal article" date="2014" name="Science">
        <title>Ancient hybridizations among the ancestral genomes of bread wheat.</title>
        <authorList>
            <consortium name="International Wheat Genome Sequencing Consortium,"/>
            <person name="Marcussen T."/>
            <person name="Sandve S.R."/>
            <person name="Heier L."/>
            <person name="Spannagl M."/>
            <person name="Pfeifer M."/>
            <person name="Jakobsen K.S."/>
            <person name="Wulff B.B."/>
            <person name="Steuernagel B."/>
            <person name="Mayer K.F."/>
            <person name="Olsen O.A."/>
        </authorList>
    </citation>
    <scope>NUCLEOTIDE SEQUENCE [LARGE SCALE GENOMIC DNA]</scope>
    <source>
        <strain evidence="3">cv. AL8/78</strain>
    </source>
</reference>
<evidence type="ECO:0000313" key="3">
    <source>
        <dbReference type="Proteomes" id="UP000015105"/>
    </source>
</evidence>
<protein>
    <submittedName>
        <fullName evidence="2">Uncharacterized protein</fullName>
    </submittedName>
</protein>
<organism evidence="2 3">
    <name type="scientific">Aegilops tauschii subsp. strangulata</name>
    <name type="common">Goatgrass</name>
    <dbReference type="NCBI Taxonomy" id="200361"/>
    <lineage>
        <taxon>Eukaryota</taxon>
        <taxon>Viridiplantae</taxon>
        <taxon>Streptophyta</taxon>
        <taxon>Embryophyta</taxon>
        <taxon>Tracheophyta</taxon>
        <taxon>Spermatophyta</taxon>
        <taxon>Magnoliopsida</taxon>
        <taxon>Liliopsida</taxon>
        <taxon>Poales</taxon>
        <taxon>Poaceae</taxon>
        <taxon>BOP clade</taxon>
        <taxon>Pooideae</taxon>
        <taxon>Triticodae</taxon>
        <taxon>Triticeae</taxon>
        <taxon>Triticinae</taxon>
        <taxon>Aegilops</taxon>
    </lineage>
</organism>
<proteinExistence type="predicted"/>
<reference evidence="2" key="3">
    <citation type="journal article" date="2017" name="Nature">
        <title>Genome sequence of the progenitor of the wheat D genome Aegilops tauschii.</title>
        <authorList>
            <person name="Luo M.C."/>
            <person name="Gu Y.Q."/>
            <person name="Puiu D."/>
            <person name="Wang H."/>
            <person name="Twardziok S.O."/>
            <person name="Deal K.R."/>
            <person name="Huo N."/>
            <person name="Zhu T."/>
            <person name="Wang L."/>
            <person name="Wang Y."/>
            <person name="McGuire P.E."/>
            <person name="Liu S."/>
            <person name="Long H."/>
            <person name="Ramasamy R.K."/>
            <person name="Rodriguez J.C."/>
            <person name="Van S.L."/>
            <person name="Yuan L."/>
            <person name="Wang Z."/>
            <person name="Xia Z."/>
            <person name="Xiao L."/>
            <person name="Anderson O.D."/>
            <person name="Ouyang S."/>
            <person name="Liang Y."/>
            <person name="Zimin A.V."/>
            <person name="Pertea G."/>
            <person name="Qi P."/>
            <person name="Bennetzen J.L."/>
            <person name="Dai X."/>
            <person name="Dawson M.W."/>
            <person name="Muller H.G."/>
            <person name="Kugler K."/>
            <person name="Rivarola-Duarte L."/>
            <person name="Spannagl M."/>
            <person name="Mayer K.F.X."/>
            <person name="Lu F.H."/>
            <person name="Bevan M.W."/>
            <person name="Leroy P."/>
            <person name="Li P."/>
            <person name="You F.M."/>
            <person name="Sun Q."/>
            <person name="Liu Z."/>
            <person name="Lyons E."/>
            <person name="Wicker T."/>
            <person name="Salzberg S.L."/>
            <person name="Devos K.M."/>
            <person name="Dvorak J."/>
        </authorList>
    </citation>
    <scope>NUCLEOTIDE SEQUENCE [LARGE SCALE GENOMIC DNA]</scope>
    <source>
        <strain evidence="2">cv. AL8/78</strain>
    </source>
</reference>
<dbReference type="Proteomes" id="UP000015105">
    <property type="component" value="Chromosome 7D"/>
</dbReference>
<feature type="compositionally biased region" description="Basic residues" evidence="1">
    <location>
        <begin position="61"/>
        <end position="71"/>
    </location>
</feature>
<keyword evidence="3" id="KW-1185">Reference proteome</keyword>
<dbReference type="Gramene" id="AET7Gv21337400.1">
    <property type="protein sequence ID" value="AET7Gv21337400.1"/>
    <property type="gene ID" value="AET7Gv21337400"/>
</dbReference>
<dbReference type="EnsemblPlants" id="AET7Gv21337400.1">
    <property type="protein sequence ID" value="AET7Gv21337400.1"/>
    <property type="gene ID" value="AET7Gv21337400"/>
</dbReference>
<feature type="region of interest" description="Disordered" evidence="1">
    <location>
        <begin position="57"/>
        <end position="89"/>
    </location>
</feature>
<evidence type="ECO:0000313" key="2">
    <source>
        <dbReference type="EnsemblPlants" id="AET7Gv21337400.1"/>
    </source>
</evidence>
<reference evidence="2" key="4">
    <citation type="submission" date="2019-03" db="UniProtKB">
        <authorList>
            <consortium name="EnsemblPlants"/>
        </authorList>
    </citation>
    <scope>IDENTIFICATION</scope>
</reference>
<reference evidence="3" key="2">
    <citation type="journal article" date="2017" name="Nat. Plants">
        <title>The Aegilops tauschii genome reveals multiple impacts of transposons.</title>
        <authorList>
            <person name="Zhao G."/>
            <person name="Zou C."/>
            <person name="Li K."/>
            <person name="Wang K."/>
            <person name="Li T."/>
            <person name="Gao L."/>
            <person name="Zhang X."/>
            <person name="Wang H."/>
            <person name="Yang Z."/>
            <person name="Liu X."/>
            <person name="Jiang W."/>
            <person name="Mao L."/>
            <person name="Kong X."/>
            <person name="Jiao Y."/>
            <person name="Jia J."/>
        </authorList>
    </citation>
    <scope>NUCLEOTIDE SEQUENCE [LARGE SCALE GENOMIC DNA]</scope>
    <source>
        <strain evidence="3">cv. AL8/78</strain>
    </source>
</reference>
<feature type="compositionally biased region" description="Basic residues" evidence="1">
    <location>
        <begin position="131"/>
        <end position="149"/>
    </location>
</feature>
<dbReference type="AlphaFoldDB" id="A0A453TCG9"/>
<feature type="region of interest" description="Disordered" evidence="1">
    <location>
        <begin position="119"/>
        <end position="153"/>
    </location>
</feature>
<accession>A0A453TCG9</accession>
<name>A0A453TCG9_AEGTS</name>